<gene>
    <name evidence="2" type="ORF">TanjilG_12288</name>
</gene>
<reference evidence="2 3" key="1">
    <citation type="journal article" date="2017" name="Plant Biotechnol. J.">
        <title>A comprehensive draft genome sequence for lupin (Lupinus angustifolius), an emerging health food: insights into plant-microbe interactions and legume evolution.</title>
        <authorList>
            <person name="Hane J.K."/>
            <person name="Ming Y."/>
            <person name="Kamphuis L.G."/>
            <person name="Nelson M.N."/>
            <person name="Garg G."/>
            <person name="Atkins C.A."/>
            <person name="Bayer P.E."/>
            <person name="Bravo A."/>
            <person name="Bringans S."/>
            <person name="Cannon S."/>
            <person name="Edwards D."/>
            <person name="Foley R."/>
            <person name="Gao L.L."/>
            <person name="Harrison M.J."/>
            <person name="Huang W."/>
            <person name="Hurgobin B."/>
            <person name="Li S."/>
            <person name="Liu C.W."/>
            <person name="McGrath A."/>
            <person name="Morahan G."/>
            <person name="Murray J."/>
            <person name="Weller J."/>
            <person name="Jian J."/>
            <person name="Singh K.B."/>
        </authorList>
    </citation>
    <scope>NUCLEOTIDE SEQUENCE [LARGE SCALE GENOMIC DNA]</scope>
    <source>
        <strain evidence="3">cv. Tanjil</strain>
        <tissue evidence="2">Whole plant</tissue>
    </source>
</reference>
<dbReference type="EMBL" id="CM007374">
    <property type="protein sequence ID" value="OIV97531.1"/>
    <property type="molecule type" value="Genomic_DNA"/>
</dbReference>
<accession>A0A4P1QXU6</accession>
<evidence type="ECO:0000256" key="1">
    <source>
        <dbReference type="SAM" id="MobiDB-lite"/>
    </source>
</evidence>
<dbReference type="PANTHER" id="PTHR36032:SF1">
    <property type="entry name" value="PHOSPHOPANTOTHENATE--CYSTEINE LIGASE 2"/>
    <property type="match status" value="1"/>
</dbReference>
<name>A0A4P1QXU6_LUPAN</name>
<sequence length="183" mass="19916">MLENHLVAGAALLSPPPPPPPSSDSNSTNTVIKRYAPPNQRNRSTHRRKSSDRLDRTNSAGSDLDKNQVASLRNAQLPDQGDAAISNLPNENHYPRFVALEGCSCSAASQLLTDRWTAAMQSYNNPTDSSVRFGRKSVEGGCKKWEDVDVGAASSLVVVVVVLCDEADDDDCGYVCTYQYWLT</sequence>
<dbReference type="Proteomes" id="UP000188354">
    <property type="component" value="Chromosome LG14"/>
</dbReference>
<dbReference type="AlphaFoldDB" id="A0A4P1QXU6"/>
<evidence type="ECO:0000313" key="3">
    <source>
        <dbReference type="Proteomes" id="UP000188354"/>
    </source>
</evidence>
<dbReference type="STRING" id="3871.A0A4P1QXU6"/>
<protein>
    <submittedName>
        <fullName evidence="2">Uncharacterized protein</fullName>
    </submittedName>
</protein>
<dbReference type="PANTHER" id="PTHR36032">
    <property type="entry name" value="PHOSPHOPANTOTHENATE--CYSTEINE LIGASE 2"/>
    <property type="match status" value="1"/>
</dbReference>
<dbReference type="Gramene" id="OIV97531">
    <property type="protein sequence ID" value="OIV97531"/>
    <property type="gene ID" value="TanjilG_12288"/>
</dbReference>
<organism evidence="2 3">
    <name type="scientific">Lupinus angustifolius</name>
    <name type="common">Narrow-leaved blue lupine</name>
    <dbReference type="NCBI Taxonomy" id="3871"/>
    <lineage>
        <taxon>Eukaryota</taxon>
        <taxon>Viridiplantae</taxon>
        <taxon>Streptophyta</taxon>
        <taxon>Embryophyta</taxon>
        <taxon>Tracheophyta</taxon>
        <taxon>Spermatophyta</taxon>
        <taxon>Magnoliopsida</taxon>
        <taxon>eudicotyledons</taxon>
        <taxon>Gunneridae</taxon>
        <taxon>Pentapetalae</taxon>
        <taxon>rosids</taxon>
        <taxon>fabids</taxon>
        <taxon>Fabales</taxon>
        <taxon>Fabaceae</taxon>
        <taxon>Papilionoideae</taxon>
        <taxon>50 kb inversion clade</taxon>
        <taxon>genistoids sensu lato</taxon>
        <taxon>core genistoids</taxon>
        <taxon>Genisteae</taxon>
        <taxon>Lupinus</taxon>
    </lineage>
</organism>
<feature type="region of interest" description="Disordered" evidence="1">
    <location>
        <begin position="1"/>
        <end position="68"/>
    </location>
</feature>
<evidence type="ECO:0000313" key="2">
    <source>
        <dbReference type="EMBL" id="OIV97531.1"/>
    </source>
</evidence>
<proteinExistence type="predicted"/>
<keyword evidence="3" id="KW-1185">Reference proteome</keyword>